<evidence type="ECO:0000313" key="1">
    <source>
        <dbReference type="EMBL" id="MBW88131.1"/>
    </source>
</evidence>
<accession>A0A2P2J3P1</accession>
<reference evidence="1" key="1">
    <citation type="submission" date="2018-02" db="EMBL/GenBank/DDBJ databases">
        <title>Rhizophora mucronata_Transcriptome.</title>
        <authorList>
            <person name="Meera S.P."/>
            <person name="Sreeshan A."/>
            <person name="Augustine A."/>
        </authorList>
    </citation>
    <scope>NUCLEOTIDE SEQUENCE</scope>
    <source>
        <tissue evidence="1">Leaf</tissue>
    </source>
</reference>
<proteinExistence type="predicted"/>
<name>A0A2P2J3P1_RHIMU</name>
<dbReference type="EMBL" id="GGEC01007648">
    <property type="protein sequence ID" value="MBW88131.1"/>
    <property type="molecule type" value="Transcribed_RNA"/>
</dbReference>
<protein>
    <submittedName>
        <fullName evidence="1">Uncharacterized protein</fullName>
    </submittedName>
</protein>
<dbReference type="AlphaFoldDB" id="A0A2P2J3P1"/>
<sequence>MVCILSHYLQLFRFCLTQTMGTTSKRKHVLFIS</sequence>
<organism evidence="1">
    <name type="scientific">Rhizophora mucronata</name>
    <name type="common">Asiatic mangrove</name>
    <dbReference type="NCBI Taxonomy" id="61149"/>
    <lineage>
        <taxon>Eukaryota</taxon>
        <taxon>Viridiplantae</taxon>
        <taxon>Streptophyta</taxon>
        <taxon>Embryophyta</taxon>
        <taxon>Tracheophyta</taxon>
        <taxon>Spermatophyta</taxon>
        <taxon>Magnoliopsida</taxon>
        <taxon>eudicotyledons</taxon>
        <taxon>Gunneridae</taxon>
        <taxon>Pentapetalae</taxon>
        <taxon>rosids</taxon>
        <taxon>fabids</taxon>
        <taxon>Malpighiales</taxon>
        <taxon>Rhizophoraceae</taxon>
        <taxon>Rhizophora</taxon>
    </lineage>
</organism>